<accession>B0E4X0</accession>
<dbReference type="AlphaFoldDB" id="B0E4X0"/>
<evidence type="ECO:0000313" key="2">
    <source>
        <dbReference type="EMBL" id="EDQ98112.1"/>
    </source>
</evidence>
<keyword evidence="1" id="KW-0732">Signal</keyword>
<proteinExistence type="predicted"/>
<dbReference type="KEGG" id="lbc:LACBIDRAFT_336261"/>
<dbReference type="PANTHER" id="PTHR30006">
    <property type="entry name" value="THIAMINE-BINDING PERIPLASMIC PROTEIN-RELATED"/>
    <property type="match status" value="1"/>
</dbReference>
<organism evidence="3">
    <name type="scientific">Laccaria bicolor (strain S238N-H82 / ATCC MYA-4686)</name>
    <name type="common">Bicoloured deceiver</name>
    <name type="synonym">Laccaria laccata var. bicolor</name>
    <dbReference type="NCBI Taxonomy" id="486041"/>
    <lineage>
        <taxon>Eukaryota</taxon>
        <taxon>Fungi</taxon>
        <taxon>Dikarya</taxon>
        <taxon>Basidiomycota</taxon>
        <taxon>Agaricomycotina</taxon>
        <taxon>Agaricomycetes</taxon>
        <taxon>Agaricomycetidae</taxon>
        <taxon>Agaricales</taxon>
        <taxon>Agaricineae</taxon>
        <taxon>Hydnangiaceae</taxon>
        <taxon>Laccaria</taxon>
    </lineage>
</organism>
<name>B0E4X0_LACBS</name>
<dbReference type="RefSeq" id="XP_001891238.1">
    <property type="nucleotide sequence ID" value="XM_001891203.1"/>
</dbReference>
<reference evidence="2 3" key="1">
    <citation type="journal article" date="2008" name="Nature">
        <title>The genome of Laccaria bicolor provides insights into mycorrhizal symbiosis.</title>
        <authorList>
            <person name="Martin F."/>
            <person name="Aerts A."/>
            <person name="Ahren D."/>
            <person name="Brun A."/>
            <person name="Danchin E.G.J."/>
            <person name="Duchaussoy F."/>
            <person name="Gibon J."/>
            <person name="Kohler A."/>
            <person name="Lindquist E."/>
            <person name="Pereda V."/>
            <person name="Salamov A."/>
            <person name="Shapiro H.J."/>
            <person name="Wuyts J."/>
            <person name="Blaudez D."/>
            <person name="Buee M."/>
            <person name="Brokstein P."/>
            <person name="Canbaeck B."/>
            <person name="Cohen D."/>
            <person name="Courty P.E."/>
            <person name="Coutinho P.M."/>
            <person name="Delaruelle C."/>
            <person name="Detter J.C."/>
            <person name="Deveau A."/>
            <person name="DiFazio S."/>
            <person name="Duplessis S."/>
            <person name="Fraissinet-Tachet L."/>
            <person name="Lucic E."/>
            <person name="Frey-Klett P."/>
            <person name="Fourrey C."/>
            <person name="Feussner I."/>
            <person name="Gay G."/>
            <person name="Grimwood J."/>
            <person name="Hoegger P.J."/>
            <person name="Jain P."/>
            <person name="Kilaru S."/>
            <person name="Labbe J."/>
            <person name="Lin Y.C."/>
            <person name="Legue V."/>
            <person name="Le Tacon F."/>
            <person name="Marmeisse R."/>
            <person name="Melayah D."/>
            <person name="Montanini B."/>
            <person name="Muratet M."/>
            <person name="Nehls U."/>
            <person name="Niculita-Hirzel H."/>
            <person name="Oudot-Le Secq M.P."/>
            <person name="Peter M."/>
            <person name="Quesneville H."/>
            <person name="Rajashekar B."/>
            <person name="Reich M."/>
            <person name="Rouhier N."/>
            <person name="Schmutz J."/>
            <person name="Yin T."/>
            <person name="Chalot M."/>
            <person name="Henrissat B."/>
            <person name="Kuees U."/>
            <person name="Lucas S."/>
            <person name="Van de Peer Y."/>
            <person name="Podila G.K."/>
            <person name="Polle A."/>
            <person name="Pukkila P.J."/>
            <person name="Richardson P.M."/>
            <person name="Rouze P."/>
            <person name="Sanders I.R."/>
            <person name="Stajich J.E."/>
            <person name="Tunlid A."/>
            <person name="Tuskan G."/>
            <person name="Grigoriev I.V."/>
        </authorList>
    </citation>
    <scope>NUCLEOTIDE SEQUENCE [LARGE SCALE GENOMIC DNA]</scope>
    <source>
        <strain evidence="3">S238N-H82 / ATCC MYA-4686</strain>
    </source>
</reference>
<dbReference type="HOGENOM" id="CLU_1115916_0_0_1"/>
<dbReference type="Proteomes" id="UP000001194">
    <property type="component" value="Unassembled WGS sequence"/>
</dbReference>
<gene>
    <name evidence="2" type="ORF">LACBIDRAFT_336261</name>
</gene>
<dbReference type="InParanoid" id="B0E4X0"/>
<protein>
    <submittedName>
        <fullName evidence="2">Predicted protein</fullName>
    </submittedName>
</protein>
<dbReference type="PANTHER" id="PTHR30006:SF2">
    <property type="entry name" value="ABC TRANSPORTER SUBSTRATE-BINDING PROTEIN"/>
    <property type="match status" value="1"/>
</dbReference>
<dbReference type="Gene3D" id="3.40.190.10">
    <property type="entry name" value="Periplasmic binding protein-like II"/>
    <property type="match status" value="2"/>
</dbReference>
<dbReference type="OrthoDB" id="124329at2759"/>
<dbReference type="EMBL" id="DS547531">
    <property type="protein sequence ID" value="EDQ98112.1"/>
    <property type="molecule type" value="Genomic_DNA"/>
</dbReference>
<sequence length="249" mass="28411">MTYPNDDDAILYLFTLIVKRHGWTFIDSLVSQNVTWLRGTGTPSELIAKPISQNELAASFAASPSAAAVILTKLPTEDHYVTWPQTAAIFATTKMPETAKLFMSYIMSDEWQADGFPSSGYATRKQFDTDGVLNQTLTNPLGFVTFMQDRANVERWRFQFETTLGTPQGDHNPWQSLTQRDENTVSLPSPYSNSSLNPRQWWERIDQYQVSSGSFQYFKPTCRWPWNSRGFIYQILRALLTPGPKMRLA</sequence>
<dbReference type="GeneID" id="6086894"/>
<evidence type="ECO:0000313" key="3">
    <source>
        <dbReference type="Proteomes" id="UP000001194"/>
    </source>
</evidence>
<dbReference type="SUPFAM" id="SSF53850">
    <property type="entry name" value="Periplasmic binding protein-like II"/>
    <property type="match status" value="1"/>
</dbReference>
<evidence type="ECO:0000256" key="1">
    <source>
        <dbReference type="ARBA" id="ARBA00022729"/>
    </source>
</evidence>
<keyword evidence="3" id="KW-1185">Reference proteome</keyword>